<dbReference type="Pfam" id="PF00795">
    <property type="entry name" value="CN_hydrolase"/>
    <property type="match status" value="1"/>
</dbReference>
<feature type="domain" description="CN hydrolase" evidence="3">
    <location>
        <begin position="4"/>
        <end position="250"/>
    </location>
</feature>
<dbReference type="GO" id="GO:0006541">
    <property type="term" value="P:glutamine metabolic process"/>
    <property type="evidence" value="ECO:0007669"/>
    <property type="project" value="TreeGrafter"/>
</dbReference>
<dbReference type="RefSeq" id="WP_149735559.1">
    <property type="nucleotide sequence ID" value="NZ_FQZD01000028.1"/>
</dbReference>
<dbReference type="GO" id="GO:0006528">
    <property type="term" value="P:asparagine metabolic process"/>
    <property type="evidence" value="ECO:0007669"/>
    <property type="project" value="TreeGrafter"/>
</dbReference>
<dbReference type="Proteomes" id="UP000322917">
    <property type="component" value="Unassembled WGS sequence"/>
</dbReference>
<accession>A0A1M6KKT1</accession>
<dbReference type="InterPro" id="IPR001110">
    <property type="entry name" value="UPF0012_CS"/>
</dbReference>
<gene>
    <name evidence="4" type="ORF">SAMN02745170_02882</name>
</gene>
<evidence type="ECO:0000313" key="4">
    <source>
        <dbReference type="EMBL" id="SHJ59598.1"/>
    </source>
</evidence>
<evidence type="ECO:0000313" key="5">
    <source>
        <dbReference type="Proteomes" id="UP000322917"/>
    </source>
</evidence>
<evidence type="ECO:0000259" key="3">
    <source>
        <dbReference type="PROSITE" id="PS50263"/>
    </source>
</evidence>
<dbReference type="PANTHER" id="PTHR23088:SF30">
    <property type="entry name" value="OMEGA-AMIDASE NIT2"/>
    <property type="match status" value="1"/>
</dbReference>
<organism evidence="4 5">
    <name type="scientific">Propionispora hippei DSM 15287</name>
    <dbReference type="NCBI Taxonomy" id="1123003"/>
    <lineage>
        <taxon>Bacteria</taxon>
        <taxon>Bacillati</taxon>
        <taxon>Bacillota</taxon>
        <taxon>Negativicutes</taxon>
        <taxon>Selenomonadales</taxon>
        <taxon>Sporomusaceae</taxon>
        <taxon>Propionispora</taxon>
    </lineage>
</organism>
<dbReference type="OrthoDB" id="9811121at2"/>
<sequence>MPIVSLGICQMPVVEEKKENLKTAAAYVAAAAVRGCRIVILPEMFNCPYQTELFAAYAESYPDGETLQLLGELAARHRVVLVGGSIPERDSAGRIYNTCFVFGREGNLLAKYRKIHLFDVAIAQGAQFQESAVITAGSAGTVLTVDGLCLGVAICYDIRFPELARAMVLQGADILIYPAAFSPVTGPVHWELLLRARAVDNQVFTVGVSPGATPGAVYQPYGHSLAVDPWGDLLGQCGSQEELLCVAVDLTRLQKVRQELPLLQHRRPDLY</sequence>
<dbReference type="InterPro" id="IPR045254">
    <property type="entry name" value="Nit1/2_C-N_Hydrolase"/>
</dbReference>
<dbReference type="GO" id="GO:0050152">
    <property type="term" value="F:omega-amidase activity"/>
    <property type="evidence" value="ECO:0007669"/>
    <property type="project" value="TreeGrafter"/>
</dbReference>
<name>A0A1M6KKT1_9FIRM</name>
<dbReference type="CDD" id="cd07572">
    <property type="entry name" value="nit"/>
    <property type="match status" value="1"/>
</dbReference>
<protein>
    <submittedName>
        <fullName evidence="4">Predicted amidohydrolase</fullName>
    </submittedName>
</protein>
<dbReference type="Gene3D" id="3.60.110.10">
    <property type="entry name" value="Carbon-nitrogen hydrolase"/>
    <property type="match status" value="1"/>
</dbReference>
<keyword evidence="5" id="KW-1185">Reference proteome</keyword>
<evidence type="ECO:0000256" key="2">
    <source>
        <dbReference type="ARBA" id="ARBA00022801"/>
    </source>
</evidence>
<dbReference type="PROSITE" id="PS50263">
    <property type="entry name" value="CN_HYDROLASE"/>
    <property type="match status" value="1"/>
</dbReference>
<reference evidence="4 5" key="1">
    <citation type="submission" date="2016-11" db="EMBL/GenBank/DDBJ databases">
        <authorList>
            <person name="Varghese N."/>
            <person name="Submissions S."/>
        </authorList>
    </citation>
    <scope>NUCLEOTIDE SEQUENCE [LARGE SCALE GENOMIC DNA]</scope>
    <source>
        <strain evidence="4 5">DSM 15287</strain>
    </source>
</reference>
<dbReference type="InterPro" id="IPR036526">
    <property type="entry name" value="C-N_Hydrolase_sf"/>
</dbReference>
<dbReference type="GO" id="GO:0006107">
    <property type="term" value="P:oxaloacetate metabolic process"/>
    <property type="evidence" value="ECO:0007669"/>
    <property type="project" value="TreeGrafter"/>
</dbReference>
<dbReference type="AlphaFoldDB" id="A0A1M6KKT1"/>
<dbReference type="PANTHER" id="PTHR23088">
    <property type="entry name" value="NITRILASE-RELATED"/>
    <property type="match status" value="1"/>
</dbReference>
<dbReference type="InterPro" id="IPR003010">
    <property type="entry name" value="C-N_Hydrolase"/>
</dbReference>
<comment type="similarity">
    <text evidence="1">Belongs to the carbon-nitrogen hydrolase superfamily. NIT1/NIT2 family.</text>
</comment>
<proteinExistence type="inferred from homology"/>
<evidence type="ECO:0000256" key="1">
    <source>
        <dbReference type="ARBA" id="ARBA00010613"/>
    </source>
</evidence>
<dbReference type="SUPFAM" id="SSF56317">
    <property type="entry name" value="Carbon-nitrogen hydrolase"/>
    <property type="match status" value="1"/>
</dbReference>
<dbReference type="PROSITE" id="PS01227">
    <property type="entry name" value="UPF0012"/>
    <property type="match status" value="1"/>
</dbReference>
<keyword evidence="2 4" id="KW-0378">Hydrolase</keyword>
<dbReference type="EMBL" id="FQZD01000028">
    <property type="protein sequence ID" value="SHJ59598.1"/>
    <property type="molecule type" value="Genomic_DNA"/>
</dbReference>